<dbReference type="Pfam" id="PF00165">
    <property type="entry name" value="HTH_AraC"/>
    <property type="match status" value="1"/>
</dbReference>
<sequence length="103" mass="11356">MTPQVLPANQTSAYSLIGYAVQHWDIWNIQCPLGTESLENSGVAASIHDQPPPNACDLLESHTVCKISIAAIAYQCVFNELAYFSRAFKRFLGLSPLACRNRT</sequence>
<evidence type="ECO:0000256" key="2">
    <source>
        <dbReference type="ARBA" id="ARBA00023163"/>
    </source>
</evidence>
<dbReference type="AlphaFoldDB" id="A0A060USZ5"/>
<keyword evidence="6" id="KW-1185">Reference proteome</keyword>
<reference evidence="4" key="1">
    <citation type="submission" date="2014-03" db="EMBL/GenBank/DDBJ databases">
        <authorList>
            <person name="Genoscope - CEA"/>
        </authorList>
    </citation>
    <scope>NUCLEOTIDE SEQUENCE [LARGE SCALE GENOMIC DNA]</scope>
    <source>
        <strain evidence="4">CF27</strain>
    </source>
</reference>
<proteinExistence type="predicted"/>
<protein>
    <recommendedName>
        <fullName evidence="3">HTH araC/xylS-type domain-containing protein</fullName>
    </recommendedName>
</protein>
<dbReference type="PROSITE" id="PS01124">
    <property type="entry name" value="HTH_ARAC_FAMILY_2"/>
    <property type="match status" value="1"/>
</dbReference>
<name>A0A060USZ5_9PROT</name>
<keyword evidence="1" id="KW-0805">Transcription regulation</keyword>
<feature type="domain" description="HTH araC/xylS-type" evidence="3">
    <location>
        <begin position="58"/>
        <end position="102"/>
    </location>
</feature>
<dbReference type="SUPFAM" id="SSF46689">
    <property type="entry name" value="Homeodomain-like"/>
    <property type="match status" value="1"/>
</dbReference>
<organism evidence="4">
    <name type="scientific">Acidithiobacillus ferrivorans</name>
    <dbReference type="NCBI Taxonomy" id="160808"/>
    <lineage>
        <taxon>Bacteria</taxon>
        <taxon>Pseudomonadati</taxon>
        <taxon>Pseudomonadota</taxon>
        <taxon>Acidithiobacillia</taxon>
        <taxon>Acidithiobacillales</taxon>
        <taxon>Acidithiobacillaceae</taxon>
        <taxon>Acidithiobacillus</taxon>
    </lineage>
</organism>
<gene>
    <name evidence="4" type="ORF">AFERRI_30345</name>
    <name evidence="5" type="ORF">AFERRI_50257</name>
</gene>
<dbReference type="GO" id="GO:0043565">
    <property type="term" value="F:sequence-specific DNA binding"/>
    <property type="evidence" value="ECO:0007669"/>
    <property type="project" value="InterPro"/>
</dbReference>
<dbReference type="Proteomes" id="UP000193925">
    <property type="component" value="Chromosome AFERRI"/>
</dbReference>
<dbReference type="Gene3D" id="1.10.10.60">
    <property type="entry name" value="Homeodomain-like"/>
    <property type="match status" value="1"/>
</dbReference>
<evidence type="ECO:0000313" key="4">
    <source>
        <dbReference type="EMBL" id="CDQ09699.1"/>
    </source>
</evidence>
<dbReference type="InterPro" id="IPR018060">
    <property type="entry name" value="HTH_AraC"/>
</dbReference>
<dbReference type="EMBL" id="CCCS020000023">
    <property type="protein sequence ID" value="CDQ09699.1"/>
    <property type="molecule type" value="Genomic_DNA"/>
</dbReference>
<dbReference type="EMBL" id="LT841305">
    <property type="protein sequence ID" value="SMH67056.1"/>
    <property type="molecule type" value="Genomic_DNA"/>
</dbReference>
<evidence type="ECO:0000256" key="1">
    <source>
        <dbReference type="ARBA" id="ARBA00023015"/>
    </source>
</evidence>
<evidence type="ECO:0000259" key="3">
    <source>
        <dbReference type="PROSITE" id="PS01124"/>
    </source>
</evidence>
<dbReference type="GO" id="GO:0003700">
    <property type="term" value="F:DNA-binding transcription factor activity"/>
    <property type="evidence" value="ECO:0007669"/>
    <property type="project" value="InterPro"/>
</dbReference>
<evidence type="ECO:0000313" key="5">
    <source>
        <dbReference type="EMBL" id="SMH67056.1"/>
    </source>
</evidence>
<evidence type="ECO:0000313" key="6">
    <source>
        <dbReference type="Proteomes" id="UP000193925"/>
    </source>
</evidence>
<dbReference type="InterPro" id="IPR009057">
    <property type="entry name" value="Homeodomain-like_sf"/>
</dbReference>
<accession>A0A060USZ5</accession>
<reference evidence="4" key="2">
    <citation type="submission" date="2014-07" db="EMBL/GenBank/DDBJ databases">
        <title>Initial genome analysis of the psychrotolerant acidophile Acidithiobacillus ferrivorans CF27: insights into iron and sulfur oxidation pathways and into biofilm formation.</title>
        <authorList>
            <person name="Talla E."/>
            <person name="Hedrich S."/>
            <person name="Mangenot S."/>
            <person name="Ji B."/>
            <person name="Johnson D.B."/>
            <person name="Barbe V."/>
            <person name="Bonnefoy V."/>
        </authorList>
    </citation>
    <scope>NUCLEOTIDE SEQUENCE [LARGE SCALE GENOMIC DNA]</scope>
    <source>
        <strain evidence="4">CF27</strain>
    </source>
</reference>
<keyword evidence="2" id="KW-0804">Transcription</keyword>
<reference evidence="5 6" key="3">
    <citation type="submission" date="2017-03" db="EMBL/GenBank/DDBJ databases">
        <authorList>
            <person name="Regsiter A."/>
            <person name="William W."/>
        </authorList>
    </citation>
    <scope>NUCLEOTIDE SEQUENCE [LARGE SCALE GENOMIC DNA]</scope>
    <source>
        <strain evidence="5">PRJEB5721</strain>
    </source>
</reference>